<dbReference type="SUPFAM" id="SSF51905">
    <property type="entry name" value="FAD/NAD(P)-binding domain"/>
    <property type="match status" value="1"/>
</dbReference>
<keyword evidence="6" id="KW-0732">Signal</keyword>
<dbReference type="InterPro" id="IPR002938">
    <property type="entry name" value="FAD-bd"/>
</dbReference>
<evidence type="ECO:0000256" key="3">
    <source>
        <dbReference type="ARBA" id="ARBA00022827"/>
    </source>
</evidence>
<feature type="chain" id="PRO_5012940768" description="FAD-binding domain-containing protein" evidence="6">
    <location>
        <begin position="20"/>
        <end position="423"/>
    </location>
</feature>
<evidence type="ECO:0000256" key="2">
    <source>
        <dbReference type="ARBA" id="ARBA00022630"/>
    </source>
</evidence>
<comment type="similarity">
    <text evidence="1">Belongs to the paxM FAD-dependent monooxygenase family.</text>
</comment>
<sequence length="423" mass="47050">MAISRILVIGGGMCGLASAIAIAQAFPPSSQPDVRITVFELRDVPSTIGGAVNLTPTALRCLDILGVLEELKKRKAGSEVRAIQIFSLHTGSSLGNIDYSGPEGNGFGGYRGWRIARSDLLQALLAVIQKLENVEIVYSKKVVELQESSSAVDVTFEDGTHATGDLVLGCDGIHSSTRMKLVELDRKPTYSGIAAAYGYANVADVFDSGEKRPFFRDTGLTMSRSGALLTTFADDSRHRIYLAALMETKEQDSLEGWRAAGRDQEAVRNEVTRRTRDAELPHIKEMVQSVREWTLYPVYLLPPPGKWHTGRVILLGDAAHAMPPKGESIGYALEDAIIFSRVLKHFGLSATLETVFSFYETVRRKTIEDAYRRAAMGWHTRKDSSYLVTKIVEWLTPWYLWWTRKSMEQGFLTDPRDIQFPKD</sequence>
<organism evidence="8 9">
    <name type="scientific">Elaphomyces granulatus</name>
    <dbReference type="NCBI Taxonomy" id="519963"/>
    <lineage>
        <taxon>Eukaryota</taxon>
        <taxon>Fungi</taxon>
        <taxon>Dikarya</taxon>
        <taxon>Ascomycota</taxon>
        <taxon>Pezizomycotina</taxon>
        <taxon>Eurotiomycetes</taxon>
        <taxon>Eurotiomycetidae</taxon>
        <taxon>Eurotiales</taxon>
        <taxon>Elaphomycetaceae</taxon>
        <taxon>Elaphomyces</taxon>
    </lineage>
</organism>
<dbReference type="GO" id="GO:0004497">
    <property type="term" value="F:monooxygenase activity"/>
    <property type="evidence" value="ECO:0007669"/>
    <property type="project" value="UniProtKB-KW"/>
</dbReference>
<evidence type="ECO:0000256" key="1">
    <source>
        <dbReference type="ARBA" id="ARBA00007992"/>
    </source>
</evidence>
<dbReference type="InterPro" id="IPR050493">
    <property type="entry name" value="FAD-dep_Monooxygenase_BioMet"/>
</dbReference>
<dbReference type="PANTHER" id="PTHR13789:SF309">
    <property type="entry name" value="PUTATIVE (AFU_ORTHOLOGUE AFUA_6G14510)-RELATED"/>
    <property type="match status" value="1"/>
</dbReference>
<keyword evidence="5" id="KW-0503">Monooxygenase</keyword>
<dbReference type="EMBL" id="NPHW01004649">
    <property type="protein sequence ID" value="OXV07657.1"/>
    <property type="molecule type" value="Genomic_DNA"/>
</dbReference>
<evidence type="ECO:0000256" key="5">
    <source>
        <dbReference type="ARBA" id="ARBA00023033"/>
    </source>
</evidence>
<dbReference type="Gene3D" id="3.50.50.60">
    <property type="entry name" value="FAD/NAD(P)-binding domain"/>
    <property type="match status" value="1"/>
</dbReference>
<dbReference type="AlphaFoldDB" id="A0A232LUZ7"/>
<dbReference type="GO" id="GO:0071949">
    <property type="term" value="F:FAD binding"/>
    <property type="evidence" value="ECO:0007669"/>
    <property type="project" value="InterPro"/>
</dbReference>
<evidence type="ECO:0000313" key="8">
    <source>
        <dbReference type="EMBL" id="OXV07657.1"/>
    </source>
</evidence>
<keyword evidence="3" id="KW-0274">FAD</keyword>
<dbReference type="PRINTS" id="PR00420">
    <property type="entry name" value="RNGMNOXGNASE"/>
</dbReference>
<keyword evidence="9" id="KW-1185">Reference proteome</keyword>
<dbReference type="OrthoDB" id="16820at2759"/>
<comment type="caution">
    <text evidence="8">The sequence shown here is derived from an EMBL/GenBank/DDBJ whole genome shotgun (WGS) entry which is preliminary data.</text>
</comment>
<keyword evidence="2" id="KW-0285">Flavoprotein</keyword>
<dbReference type="Proteomes" id="UP000243515">
    <property type="component" value="Unassembled WGS sequence"/>
</dbReference>
<name>A0A232LUZ7_9EURO</name>
<dbReference type="PANTHER" id="PTHR13789">
    <property type="entry name" value="MONOOXYGENASE"/>
    <property type="match status" value="1"/>
</dbReference>
<evidence type="ECO:0000256" key="4">
    <source>
        <dbReference type="ARBA" id="ARBA00023002"/>
    </source>
</evidence>
<dbReference type="Pfam" id="PF01494">
    <property type="entry name" value="FAD_binding_3"/>
    <property type="match status" value="1"/>
</dbReference>
<protein>
    <recommendedName>
        <fullName evidence="7">FAD-binding domain-containing protein</fullName>
    </recommendedName>
</protein>
<proteinExistence type="inferred from homology"/>
<dbReference type="InterPro" id="IPR036188">
    <property type="entry name" value="FAD/NAD-bd_sf"/>
</dbReference>
<gene>
    <name evidence="8" type="ORF">Egran_04575</name>
</gene>
<feature type="domain" description="FAD-binding" evidence="7">
    <location>
        <begin position="6"/>
        <end position="337"/>
    </location>
</feature>
<evidence type="ECO:0000256" key="6">
    <source>
        <dbReference type="SAM" id="SignalP"/>
    </source>
</evidence>
<evidence type="ECO:0000259" key="7">
    <source>
        <dbReference type="Pfam" id="PF01494"/>
    </source>
</evidence>
<accession>A0A232LUZ7</accession>
<keyword evidence="4" id="KW-0560">Oxidoreductase</keyword>
<reference evidence="8 9" key="1">
    <citation type="journal article" date="2015" name="Environ. Microbiol.">
        <title>Metagenome sequence of Elaphomyces granulatus from sporocarp tissue reveals Ascomycota ectomycorrhizal fingerprints of genome expansion and a Proteobacteria-rich microbiome.</title>
        <authorList>
            <person name="Quandt C.A."/>
            <person name="Kohler A."/>
            <person name="Hesse C.N."/>
            <person name="Sharpton T.J."/>
            <person name="Martin F."/>
            <person name="Spatafora J.W."/>
        </authorList>
    </citation>
    <scope>NUCLEOTIDE SEQUENCE [LARGE SCALE GENOMIC DNA]</scope>
    <source>
        <strain evidence="8 9">OSC145934</strain>
    </source>
</reference>
<feature type="signal peptide" evidence="6">
    <location>
        <begin position="1"/>
        <end position="19"/>
    </location>
</feature>
<evidence type="ECO:0000313" key="9">
    <source>
        <dbReference type="Proteomes" id="UP000243515"/>
    </source>
</evidence>